<keyword evidence="9" id="KW-1185">Reference proteome</keyword>
<dbReference type="PRINTS" id="PR00344">
    <property type="entry name" value="BCTRLSENSOR"/>
</dbReference>
<dbReference type="Pfam" id="PF02518">
    <property type="entry name" value="HATPase_c"/>
    <property type="match status" value="1"/>
</dbReference>
<reference evidence="9" key="1">
    <citation type="journal article" date="2019" name="Int. J. Syst. Evol. Microbiol.">
        <title>The Global Catalogue of Microorganisms (GCM) 10K type strain sequencing project: providing services to taxonomists for standard genome sequencing and annotation.</title>
        <authorList>
            <consortium name="The Broad Institute Genomics Platform"/>
            <consortium name="The Broad Institute Genome Sequencing Center for Infectious Disease"/>
            <person name="Wu L."/>
            <person name="Ma J."/>
        </authorList>
    </citation>
    <scope>NUCLEOTIDE SEQUENCE [LARGE SCALE GENOMIC DNA]</scope>
    <source>
        <strain evidence="9">CECT 7069</strain>
    </source>
</reference>
<dbReference type="Gene3D" id="3.30.565.10">
    <property type="entry name" value="Histidine kinase-like ATPase, C-terminal domain"/>
    <property type="match status" value="1"/>
</dbReference>
<evidence type="ECO:0000259" key="6">
    <source>
        <dbReference type="PROSITE" id="PS50109"/>
    </source>
</evidence>
<dbReference type="SUPFAM" id="SSF55874">
    <property type="entry name" value="ATPase domain of HSP90 chaperone/DNA topoisomerase II/histidine kinase"/>
    <property type="match status" value="1"/>
</dbReference>
<dbReference type="PANTHER" id="PTHR43065">
    <property type="entry name" value="SENSOR HISTIDINE KINASE"/>
    <property type="match status" value="1"/>
</dbReference>
<proteinExistence type="predicted"/>
<evidence type="ECO:0000259" key="7">
    <source>
        <dbReference type="PROSITE" id="PS50110"/>
    </source>
</evidence>
<evidence type="ECO:0000256" key="1">
    <source>
        <dbReference type="ARBA" id="ARBA00000085"/>
    </source>
</evidence>
<organism evidence="8 9">
    <name type="scientific">Methylobacterium adhaesivum</name>
    <dbReference type="NCBI Taxonomy" id="333297"/>
    <lineage>
        <taxon>Bacteria</taxon>
        <taxon>Pseudomonadati</taxon>
        <taxon>Pseudomonadota</taxon>
        <taxon>Alphaproteobacteria</taxon>
        <taxon>Hyphomicrobiales</taxon>
        <taxon>Methylobacteriaceae</taxon>
        <taxon>Methylobacterium</taxon>
    </lineage>
</organism>
<dbReference type="EMBL" id="JAUFPX010000002">
    <property type="protein sequence ID" value="MDN3589329.1"/>
    <property type="molecule type" value="Genomic_DNA"/>
</dbReference>
<evidence type="ECO:0000313" key="8">
    <source>
        <dbReference type="EMBL" id="MDN3589329.1"/>
    </source>
</evidence>
<dbReference type="InterPro" id="IPR011006">
    <property type="entry name" value="CheY-like_superfamily"/>
</dbReference>
<comment type="caution">
    <text evidence="8">The sequence shown here is derived from an EMBL/GenBank/DDBJ whole genome shotgun (WGS) entry which is preliminary data.</text>
</comment>
<protein>
    <recommendedName>
        <fullName evidence="2">histidine kinase</fullName>
        <ecNumber evidence="2">2.7.13.3</ecNumber>
    </recommendedName>
</protein>
<name>A0ABT8BDL6_9HYPH</name>
<dbReference type="SMART" id="SM00387">
    <property type="entry name" value="HATPase_c"/>
    <property type="match status" value="1"/>
</dbReference>
<dbReference type="SMART" id="SM00448">
    <property type="entry name" value="REC"/>
    <property type="match status" value="1"/>
</dbReference>
<dbReference type="SUPFAM" id="SSF47384">
    <property type="entry name" value="Homodimeric domain of signal transducing histidine kinase"/>
    <property type="match status" value="1"/>
</dbReference>
<dbReference type="Gene3D" id="1.10.287.130">
    <property type="match status" value="1"/>
</dbReference>
<accession>A0ABT8BDL6</accession>
<feature type="domain" description="Response regulatory" evidence="7">
    <location>
        <begin position="558"/>
        <end position="671"/>
    </location>
</feature>
<dbReference type="EC" id="2.7.13.3" evidence="2"/>
<dbReference type="InterPro" id="IPR004358">
    <property type="entry name" value="Sig_transdc_His_kin-like_C"/>
</dbReference>
<sequence>MIRARDWTGHPLGRPEIWPVAFKTALSLVLNSPESMILAWGPDLSFFFNDTYFPLLGPRLSWAMGERFDKVWADGWEQAKPIIDEALAGRPRRFVDLPWTLDTDRGLRETWWSFSYSRVLDANGAAEGLFIFTNETTQRVQGDAALRRSQDELASLNAALERQVEERTKELRLYRDIVQSDTSPILAFDTSHRPIGFNRAHHADFLRVMGHAQQVGDDLLDQLPPEQAVVLKGLMDRALAGETFSVVEAFGDVERSKPTWEISYTPLRDEGGQIIGAFHHARDISARLRAERELDAVQEQLRQSQKMEAMGQLTGGVAHDFNNLLTVIKSSTDLLKRSNIAEDRRARYVTAISDTVDRAAKLTNQLLAFARRQALRPEVFAADDSVRALSDMVRTLTGSRIEIVTDLPEQMCCVNADTSQFDTALVNMAVNARDAMDGEGRLTIRVRSVDHIPGARGHGAIRGAFVAVAISDTGTGIPDALRDQIFEPFFTTKGVGHGTGLGLSQVFGFAKQSGGDVLVSSQVGHGTTFTLYLPEVSGAEQATRKEDPGAPMDGHGTRVLVVEDNADVGTFAVQTLSDLGYVPVLANNAAEALAELAKDAGRFDVVFSDVVMPGMSGIELGQEIRRLYDGLPVLLASGYSHVLARNGTYGFELLHKPYSVEQLSRLLRKVSTRQHRRRTIGDAAP</sequence>
<dbReference type="Gene3D" id="3.30.450.20">
    <property type="entry name" value="PAS domain"/>
    <property type="match status" value="2"/>
</dbReference>
<dbReference type="Pfam" id="PF00072">
    <property type="entry name" value="Response_reg"/>
    <property type="match status" value="1"/>
</dbReference>
<dbReference type="CDD" id="cd00082">
    <property type="entry name" value="HisKA"/>
    <property type="match status" value="1"/>
</dbReference>
<dbReference type="Proteomes" id="UP001224644">
    <property type="component" value="Unassembled WGS sequence"/>
</dbReference>
<evidence type="ECO:0000256" key="5">
    <source>
        <dbReference type="SAM" id="Coils"/>
    </source>
</evidence>
<dbReference type="PANTHER" id="PTHR43065:SF49">
    <property type="entry name" value="HISTIDINE KINASE"/>
    <property type="match status" value="1"/>
</dbReference>
<dbReference type="InterPro" id="IPR036097">
    <property type="entry name" value="HisK_dim/P_sf"/>
</dbReference>
<dbReference type="InterPro" id="IPR013656">
    <property type="entry name" value="PAS_4"/>
</dbReference>
<dbReference type="PROSITE" id="PS50110">
    <property type="entry name" value="RESPONSE_REGULATORY"/>
    <property type="match status" value="1"/>
</dbReference>
<feature type="domain" description="Histidine kinase" evidence="6">
    <location>
        <begin position="316"/>
        <end position="537"/>
    </location>
</feature>
<evidence type="ECO:0000313" key="9">
    <source>
        <dbReference type="Proteomes" id="UP001224644"/>
    </source>
</evidence>
<dbReference type="InterPro" id="IPR003661">
    <property type="entry name" value="HisK_dim/P_dom"/>
</dbReference>
<evidence type="ECO:0000256" key="4">
    <source>
        <dbReference type="PROSITE-ProRule" id="PRU00169"/>
    </source>
</evidence>
<dbReference type="SUPFAM" id="SSF55785">
    <property type="entry name" value="PYP-like sensor domain (PAS domain)"/>
    <property type="match status" value="1"/>
</dbReference>
<dbReference type="SMART" id="SM00388">
    <property type="entry name" value="HisKA"/>
    <property type="match status" value="1"/>
</dbReference>
<comment type="catalytic activity">
    <reaction evidence="1">
        <text>ATP + protein L-histidine = ADP + protein N-phospho-L-histidine.</text>
        <dbReference type="EC" id="2.7.13.3"/>
    </reaction>
</comment>
<dbReference type="PROSITE" id="PS50109">
    <property type="entry name" value="HIS_KIN"/>
    <property type="match status" value="1"/>
</dbReference>
<gene>
    <name evidence="8" type="ORF">QWZ12_01755</name>
</gene>
<dbReference type="InterPro" id="IPR003594">
    <property type="entry name" value="HATPase_dom"/>
</dbReference>
<dbReference type="Pfam" id="PF00512">
    <property type="entry name" value="HisKA"/>
    <property type="match status" value="1"/>
</dbReference>
<keyword evidence="5" id="KW-0175">Coiled coil</keyword>
<dbReference type="InterPro" id="IPR035965">
    <property type="entry name" value="PAS-like_dom_sf"/>
</dbReference>
<dbReference type="InterPro" id="IPR036890">
    <property type="entry name" value="HATPase_C_sf"/>
</dbReference>
<feature type="modified residue" description="4-aspartylphosphate" evidence="4">
    <location>
        <position position="609"/>
    </location>
</feature>
<dbReference type="InterPro" id="IPR005467">
    <property type="entry name" value="His_kinase_dom"/>
</dbReference>
<evidence type="ECO:0000256" key="3">
    <source>
        <dbReference type="ARBA" id="ARBA00022553"/>
    </source>
</evidence>
<keyword evidence="3 4" id="KW-0597">Phosphoprotein</keyword>
<dbReference type="Pfam" id="PF08448">
    <property type="entry name" value="PAS_4"/>
    <property type="match status" value="1"/>
</dbReference>
<feature type="coiled-coil region" evidence="5">
    <location>
        <begin position="146"/>
        <end position="177"/>
    </location>
</feature>
<dbReference type="InterPro" id="IPR001789">
    <property type="entry name" value="Sig_transdc_resp-reg_receiver"/>
</dbReference>
<evidence type="ECO:0000256" key="2">
    <source>
        <dbReference type="ARBA" id="ARBA00012438"/>
    </source>
</evidence>
<dbReference type="Gene3D" id="3.40.50.2300">
    <property type="match status" value="1"/>
</dbReference>
<dbReference type="SUPFAM" id="SSF52172">
    <property type="entry name" value="CheY-like"/>
    <property type="match status" value="1"/>
</dbReference>